<accession>A0AAV9K1H4</accession>
<organism evidence="1 2">
    <name type="scientific">Solanum pinnatisectum</name>
    <name type="common">tansyleaf nightshade</name>
    <dbReference type="NCBI Taxonomy" id="50273"/>
    <lineage>
        <taxon>Eukaryota</taxon>
        <taxon>Viridiplantae</taxon>
        <taxon>Streptophyta</taxon>
        <taxon>Embryophyta</taxon>
        <taxon>Tracheophyta</taxon>
        <taxon>Spermatophyta</taxon>
        <taxon>Magnoliopsida</taxon>
        <taxon>eudicotyledons</taxon>
        <taxon>Gunneridae</taxon>
        <taxon>Pentapetalae</taxon>
        <taxon>asterids</taxon>
        <taxon>lamiids</taxon>
        <taxon>Solanales</taxon>
        <taxon>Solanaceae</taxon>
        <taxon>Solanoideae</taxon>
        <taxon>Solaneae</taxon>
        <taxon>Solanum</taxon>
    </lineage>
</organism>
<keyword evidence="2" id="KW-1185">Reference proteome</keyword>
<name>A0AAV9K1H4_9SOLN</name>
<evidence type="ECO:0000313" key="2">
    <source>
        <dbReference type="Proteomes" id="UP001311915"/>
    </source>
</evidence>
<gene>
    <name evidence="1" type="ORF">R3W88_033370</name>
</gene>
<protein>
    <recommendedName>
        <fullName evidence="3">Secreted protein</fullName>
    </recommendedName>
</protein>
<dbReference type="Proteomes" id="UP001311915">
    <property type="component" value="Unassembled WGS sequence"/>
</dbReference>
<proteinExistence type="predicted"/>
<sequence>MKFHSPLSHSSQLVSRAFRQFLAAFTFNQIHCLCVLTPSYSEKHLPLSSYRGCWHGVSRGFFLESFHNRALDERTLQVAFPFFTHAILLDRAFA</sequence>
<evidence type="ECO:0008006" key="3">
    <source>
        <dbReference type="Google" id="ProtNLM"/>
    </source>
</evidence>
<dbReference type="EMBL" id="JAWPEI010000029">
    <property type="protein sequence ID" value="KAK4707072.1"/>
    <property type="molecule type" value="Genomic_DNA"/>
</dbReference>
<comment type="caution">
    <text evidence="1">The sequence shown here is derived from an EMBL/GenBank/DDBJ whole genome shotgun (WGS) entry which is preliminary data.</text>
</comment>
<evidence type="ECO:0000313" key="1">
    <source>
        <dbReference type="EMBL" id="KAK4707072.1"/>
    </source>
</evidence>
<reference evidence="1 2" key="1">
    <citation type="submission" date="2023-10" db="EMBL/GenBank/DDBJ databases">
        <title>Genome-Wide Identification Analysis in wild type Solanum Pinnatisectum Reveals Some Genes Defensing Phytophthora Infestans.</title>
        <authorList>
            <person name="Sun C."/>
        </authorList>
    </citation>
    <scope>NUCLEOTIDE SEQUENCE [LARGE SCALE GENOMIC DNA]</scope>
    <source>
        <strain evidence="1">LQN</strain>
        <tissue evidence="1">Leaf</tissue>
    </source>
</reference>
<dbReference type="AlphaFoldDB" id="A0AAV9K1H4"/>